<evidence type="ECO:0000256" key="4">
    <source>
        <dbReference type="ARBA" id="ARBA00022475"/>
    </source>
</evidence>
<comment type="subcellular location">
    <subcellularLocation>
        <location evidence="1">Cell membrane</location>
        <topology evidence="1">Multi-pass membrane protein</topology>
    </subcellularLocation>
</comment>
<keyword evidence="3" id="KW-0813">Transport</keyword>
<comment type="similarity">
    <text evidence="2">Belongs to the EamA transporter family.</text>
</comment>
<dbReference type="InterPro" id="IPR037185">
    <property type="entry name" value="EmrE-like"/>
</dbReference>
<feature type="transmembrane region" description="Helical" evidence="8">
    <location>
        <begin position="41"/>
        <end position="65"/>
    </location>
</feature>
<evidence type="ECO:0000256" key="1">
    <source>
        <dbReference type="ARBA" id="ARBA00004651"/>
    </source>
</evidence>
<keyword evidence="4" id="KW-1003">Cell membrane</keyword>
<feature type="transmembrane region" description="Helical" evidence="8">
    <location>
        <begin position="266"/>
        <end position="287"/>
    </location>
</feature>
<feature type="transmembrane region" description="Helical" evidence="8">
    <location>
        <begin position="240"/>
        <end position="260"/>
    </location>
</feature>
<evidence type="ECO:0000256" key="8">
    <source>
        <dbReference type="SAM" id="Phobius"/>
    </source>
</evidence>
<keyword evidence="7 8" id="KW-0472">Membrane</keyword>
<reference evidence="9" key="1">
    <citation type="submission" date="2019-03" db="EMBL/GenBank/DDBJ databases">
        <authorList>
            <person name="Danneels B."/>
        </authorList>
    </citation>
    <scope>NUCLEOTIDE SEQUENCE</scope>
</reference>
<dbReference type="EMBL" id="CAADHY010000006">
    <property type="protein sequence ID" value="VFR16480.1"/>
    <property type="molecule type" value="Genomic_DNA"/>
</dbReference>
<name>A0A484NV99_9ZZZZ</name>
<feature type="transmembrane region" description="Helical" evidence="8">
    <location>
        <begin position="109"/>
        <end position="127"/>
    </location>
</feature>
<keyword evidence="6 8" id="KW-1133">Transmembrane helix</keyword>
<dbReference type="SUPFAM" id="SSF103481">
    <property type="entry name" value="Multidrug resistance efflux transporter EmrE"/>
    <property type="match status" value="1"/>
</dbReference>
<feature type="transmembrane region" description="Helical" evidence="8">
    <location>
        <begin position="185"/>
        <end position="204"/>
    </location>
</feature>
<dbReference type="NCBIfam" id="TIGR00688">
    <property type="entry name" value="rarD"/>
    <property type="match status" value="1"/>
</dbReference>
<feature type="transmembrane region" description="Helical" evidence="8">
    <location>
        <begin position="77"/>
        <end position="97"/>
    </location>
</feature>
<evidence type="ECO:0000256" key="7">
    <source>
        <dbReference type="ARBA" id="ARBA00023136"/>
    </source>
</evidence>
<evidence type="ECO:0000256" key="3">
    <source>
        <dbReference type="ARBA" id="ARBA00022448"/>
    </source>
</evidence>
<dbReference type="InterPro" id="IPR004626">
    <property type="entry name" value="RarD"/>
</dbReference>
<gene>
    <name evidence="9" type="ORF">AMP9_2195</name>
</gene>
<dbReference type="GO" id="GO:0005886">
    <property type="term" value="C:plasma membrane"/>
    <property type="evidence" value="ECO:0007669"/>
    <property type="project" value="UniProtKB-SubCell"/>
</dbReference>
<proteinExistence type="inferred from homology"/>
<keyword evidence="5 8" id="KW-0812">Transmembrane</keyword>
<evidence type="ECO:0000256" key="5">
    <source>
        <dbReference type="ARBA" id="ARBA00022692"/>
    </source>
</evidence>
<evidence type="ECO:0000313" key="9">
    <source>
        <dbReference type="EMBL" id="VFR16480.1"/>
    </source>
</evidence>
<feature type="transmembrane region" description="Helical" evidence="8">
    <location>
        <begin position="12"/>
        <end position="29"/>
    </location>
</feature>
<dbReference type="AlphaFoldDB" id="A0A484NV99"/>
<sequence length="302" mass="32296">MSSPVVNTPLGVACNVLSSVLFAAMYAYSTLLAPLGGDAIYGWRILLTVPCLTVLVIATGCWPQVRDVLRRVRHEPLFWATRLLSSALLGAQLWLFMWAPVHGYGLEVSLGYFLLPLTMVVLGRYAFGERISGMQRLACLLALAGIISQLLLTRAVSWPTLAVCLGYPGYFWLRRVTRTNNLGGVWVDMGLSLPVSLWFVSGAAGASLSGMPWLVLGLGVLSAAALGSQALSAPRLSLSLFGLLTYVEPVLLVMVALLLGETISPALWPTYFLIWAAVVVLVAEGSLAARRRGRLPAPGGAG</sequence>
<feature type="transmembrane region" description="Helical" evidence="8">
    <location>
        <begin position="210"/>
        <end position="228"/>
    </location>
</feature>
<organism evidence="9">
    <name type="scientific">plant metagenome</name>
    <dbReference type="NCBI Taxonomy" id="1297885"/>
    <lineage>
        <taxon>unclassified sequences</taxon>
        <taxon>metagenomes</taxon>
        <taxon>organismal metagenomes</taxon>
    </lineage>
</organism>
<protein>
    <submittedName>
        <fullName evidence="9">Chloramphenicol-sensitive protein rarD</fullName>
    </submittedName>
</protein>
<evidence type="ECO:0000256" key="6">
    <source>
        <dbReference type="ARBA" id="ARBA00022989"/>
    </source>
</evidence>
<evidence type="ECO:0000256" key="2">
    <source>
        <dbReference type="ARBA" id="ARBA00007362"/>
    </source>
</evidence>
<accession>A0A484NV99</accession>